<dbReference type="GO" id="GO:0005634">
    <property type="term" value="C:nucleus"/>
    <property type="evidence" value="ECO:0007669"/>
    <property type="project" value="EnsemblFungi"/>
</dbReference>
<dbReference type="PANTHER" id="PTHR12363:SF53">
    <property type="entry name" value="MRNA TRANSPORT REGULATOR MTR10"/>
    <property type="match status" value="1"/>
</dbReference>
<dbReference type="Proteomes" id="UP000001996">
    <property type="component" value="Unassembled WGS sequence"/>
</dbReference>
<dbReference type="InterPro" id="IPR051345">
    <property type="entry name" value="Importin_beta-like_NTR"/>
</dbReference>
<dbReference type="GO" id="GO:0005737">
    <property type="term" value="C:cytoplasm"/>
    <property type="evidence" value="ECO:0007669"/>
    <property type="project" value="EnsemblFungi"/>
</dbReference>
<dbReference type="SMART" id="SM00913">
    <property type="entry name" value="IBN_N"/>
    <property type="match status" value="1"/>
</dbReference>
<dbReference type="InterPro" id="IPR013598">
    <property type="entry name" value="Exportin-1/Importin-b-like"/>
</dbReference>
<dbReference type="GO" id="GO:0031267">
    <property type="term" value="F:small GTPase binding"/>
    <property type="evidence" value="ECO:0007669"/>
    <property type="project" value="InterPro"/>
</dbReference>
<accession>A5E2M5</accession>
<dbReference type="InterPro" id="IPR016024">
    <property type="entry name" value="ARM-type_fold"/>
</dbReference>
<name>A5E2M5_LODEL</name>
<dbReference type="FunCoup" id="A5E2M5">
    <property type="interactions" value="1201"/>
</dbReference>
<dbReference type="STRING" id="379508.A5E2M5"/>
<dbReference type="OrthoDB" id="435593at2759"/>
<dbReference type="Gene3D" id="1.25.10.10">
    <property type="entry name" value="Leucine-rich Repeat Variant"/>
    <property type="match status" value="1"/>
</dbReference>
<dbReference type="GeneID" id="5231782"/>
<dbReference type="Pfam" id="PF03810">
    <property type="entry name" value="IBN_N"/>
    <property type="match status" value="1"/>
</dbReference>
<dbReference type="InterPro" id="IPR057942">
    <property type="entry name" value="TPR_TNPO3_IPO13_3rd"/>
</dbReference>
<dbReference type="SUPFAM" id="SSF48371">
    <property type="entry name" value="ARM repeat"/>
    <property type="match status" value="1"/>
</dbReference>
<dbReference type="PANTHER" id="PTHR12363">
    <property type="entry name" value="TRANSPORTIN 3 AND IMPORTIN 13"/>
    <property type="match status" value="1"/>
</dbReference>
<dbReference type="InterPro" id="IPR057941">
    <property type="entry name" value="TPR_TNPO3_IPO13_2nd"/>
</dbReference>
<feature type="domain" description="Importin N-terminal" evidence="1">
    <location>
        <begin position="29"/>
        <end position="99"/>
    </location>
</feature>
<dbReference type="OMA" id="LECITSW"/>
<dbReference type="eggNOG" id="KOG2081">
    <property type="taxonomic scope" value="Eukaryota"/>
</dbReference>
<evidence type="ECO:0000313" key="3">
    <source>
        <dbReference type="Proteomes" id="UP000001996"/>
    </source>
</evidence>
<dbReference type="Pfam" id="PF08389">
    <property type="entry name" value="Xpo1"/>
    <property type="match status" value="1"/>
</dbReference>
<dbReference type="InterPro" id="IPR001494">
    <property type="entry name" value="Importin-beta_N"/>
</dbReference>
<gene>
    <name evidence="2" type="ORF">LELG_03862</name>
</gene>
<dbReference type="InterPro" id="IPR058537">
    <property type="entry name" value="TPR_TNPO3_IPO13_4th"/>
</dbReference>
<organism evidence="2 3">
    <name type="scientific">Lodderomyces elongisporus (strain ATCC 11503 / CBS 2605 / JCM 1781 / NBRC 1676 / NRRL YB-4239)</name>
    <name type="common">Yeast</name>
    <name type="synonym">Saccharomyces elongisporus</name>
    <dbReference type="NCBI Taxonomy" id="379508"/>
    <lineage>
        <taxon>Eukaryota</taxon>
        <taxon>Fungi</taxon>
        <taxon>Dikarya</taxon>
        <taxon>Ascomycota</taxon>
        <taxon>Saccharomycotina</taxon>
        <taxon>Pichiomycetes</taxon>
        <taxon>Debaryomycetaceae</taxon>
        <taxon>Candida/Lodderomyces clade</taxon>
        <taxon>Lodderomyces</taxon>
    </lineage>
</organism>
<proteinExistence type="predicted"/>
<dbReference type="GO" id="GO:0061015">
    <property type="term" value="P:snRNA import into nucleus"/>
    <property type="evidence" value="ECO:0007669"/>
    <property type="project" value="EnsemblFungi"/>
</dbReference>
<reference evidence="2 3" key="1">
    <citation type="journal article" date="2009" name="Nature">
        <title>Evolution of pathogenicity and sexual reproduction in eight Candida genomes.</title>
        <authorList>
            <person name="Butler G."/>
            <person name="Rasmussen M.D."/>
            <person name="Lin M.F."/>
            <person name="Santos M.A."/>
            <person name="Sakthikumar S."/>
            <person name="Munro C.A."/>
            <person name="Rheinbay E."/>
            <person name="Grabherr M."/>
            <person name="Forche A."/>
            <person name="Reedy J.L."/>
            <person name="Agrafioti I."/>
            <person name="Arnaud M.B."/>
            <person name="Bates S."/>
            <person name="Brown A.J."/>
            <person name="Brunke S."/>
            <person name="Costanzo M.C."/>
            <person name="Fitzpatrick D.A."/>
            <person name="de Groot P.W."/>
            <person name="Harris D."/>
            <person name="Hoyer L.L."/>
            <person name="Hube B."/>
            <person name="Klis F.M."/>
            <person name="Kodira C."/>
            <person name="Lennard N."/>
            <person name="Logue M.E."/>
            <person name="Martin R."/>
            <person name="Neiman A.M."/>
            <person name="Nikolaou E."/>
            <person name="Quail M.A."/>
            <person name="Quinn J."/>
            <person name="Santos M.C."/>
            <person name="Schmitzberger F.F."/>
            <person name="Sherlock G."/>
            <person name="Shah P."/>
            <person name="Silverstein K.A."/>
            <person name="Skrzypek M.S."/>
            <person name="Soll D."/>
            <person name="Staggs R."/>
            <person name="Stansfield I."/>
            <person name="Stumpf M.P."/>
            <person name="Sudbery P.E."/>
            <person name="Srikantha T."/>
            <person name="Zeng Q."/>
            <person name="Berman J."/>
            <person name="Berriman M."/>
            <person name="Heitman J."/>
            <person name="Gow N.A."/>
            <person name="Lorenz M.C."/>
            <person name="Birren B.W."/>
            <person name="Kellis M."/>
            <person name="Cuomo C.A."/>
        </authorList>
    </citation>
    <scope>NUCLEOTIDE SEQUENCE [LARGE SCALE GENOMIC DNA]</scope>
    <source>
        <strain evidence="3">ATCC 11503 / BCRC 21390 / CBS 2605 / JCM 1781 / NBRC 1676 / NRRL YB-4239</strain>
    </source>
</reference>
<dbReference type="InParanoid" id="A5E2M5"/>
<dbReference type="FunFam" id="1.25.10.10:FF:000266">
    <property type="entry name" value="mRNA transport regulator MTR10"/>
    <property type="match status" value="1"/>
</dbReference>
<dbReference type="GO" id="GO:0035719">
    <property type="term" value="P:tRNA import into nucleus"/>
    <property type="evidence" value="ECO:0007669"/>
    <property type="project" value="EnsemblFungi"/>
</dbReference>
<dbReference type="EMBL" id="CH981528">
    <property type="protein sequence ID" value="EDK45683.1"/>
    <property type="molecule type" value="Genomic_DNA"/>
</dbReference>
<dbReference type="AlphaFoldDB" id="A5E2M5"/>
<dbReference type="VEuPathDB" id="FungiDB:LELG_03862"/>
<sequence length="960" mass="110108">MASNNILPELNNALTTMYSNASRDDKLNATHFLEQFQKSQEAWPTVHQILSKKSSDGNVQLQLFAAQTLRSKIIYDLSSQIQEADYEALKSSVLSLLKLYHAPSEKLIRTQLAVAMSQLALQYFSWKNATGEIVTSLSESSELTYVLLEFLKILPEELSDVKKSHLTDEEYNQRSAELITDQVEPVITVLKHLAESNTQQNPTLNAAILDCLNSWITEAPVEQILNIQSLTALIFQSLTHDGTFDKAIECLVTIIRETRDIDNYQIIDALYQQIVQLNKFMHDNPDQLEDPEKVDGLTRLYVECGESWHALIARNPKHFKPLVEILLECTNNKEDLDVVKYTFQFWFLLKQLIVMPKFEEARNEFKEVYLKLISIIIALLTYPIVEGDITNNLFDGDKEQEDKFKEFRYEMGDVLKDCCAVVGASKALEVPFQQIQSILASLQGQWQSLEAPLFSMRTMAKEVPKKEHTILPTIMSYLVRLPEHPKVRYAATLVLGRYTEWTAKNPEFLEPQLQYITKGFEVANNNNEIMMATSHALMYFCQDCAELLVNYLEQLYLLYGQVRNQVDLESNYELMEGLAHVVAKVPEENLYKTSEMFLQPTIDNLQSLSSGTVSDASNKEIAEQLEIITIFVNVLKINEFEKPTYPIATLFIEKIWPLTTSILNQFQQSLAINEACMKLFKTAILSLSSYLNPLLPQIAEVLHQGFNQTHYGCYLWVTGVVIRVFGDDEFSSPEITTAVYEFGLQQCQSFFEHFSSHKSETEVRLHPDVIEDFFRMLNDLLMFFPFKLILNYDLLNSISKVVDITLTVINEYNPIISCIHFLIDLVSWGLEHPPISLFEQQDTESLKQAIKQFLVADAHGGEILRVLIQGLIFKFPADAQQDANDLILKILIVVPSNEMAINWLKLAVHQLPNVNDKESDRLFSTVTIALQNKDNRRVRSSLRDFINWYLRKNVTPRSEF</sequence>
<dbReference type="InterPro" id="IPR011989">
    <property type="entry name" value="ARM-like"/>
</dbReference>
<dbReference type="GO" id="GO:0006606">
    <property type="term" value="P:protein import into nucleus"/>
    <property type="evidence" value="ECO:0007669"/>
    <property type="project" value="EnsemblFungi"/>
</dbReference>
<dbReference type="GO" id="GO:0008139">
    <property type="term" value="F:nuclear localization sequence binding"/>
    <property type="evidence" value="ECO:0007669"/>
    <property type="project" value="EnsemblFungi"/>
</dbReference>
<dbReference type="Pfam" id="PF24138">
    <property type="entry name" value="TPR_TNPO3_IPO13_2nd"/>
    <property type="match status" value="1"/>
</dbReference>
<evidence type="ECO:0000259" key="1">
    <source>
        <dbReference type="SMART" id="SM00913"/>
    </source>
</evidence>
<dbReference type="Pfam" id="PF24140">
    <property type="entry name" value="TPR_TNPO3_IPO13_3rd"/>
    <property type="match status" value="1"/>
</dbReference>
<keyword evidence="3" id="KW-1185">Reference proteome</keyword>
<evidence type="ECO:0000313" key="2">
    <source>
        <dbReference type="EMBL" id="EDK45683.1"/>
    </source>
</evidence>
<protein>
    <recommendedName>
        <fullName evidence="1">Importin N-terminal domain-containing protein</fullName>
    </recommendedName>
</protein>
<dbReference type="HOGENOM" id="CLU_005996_0_0_1"/>
<dbReference type="Pfam" id="PF24139">
    <property type="entry name" value="TPR_TNPO3_IPO13_4th"/>
    <property type="match status" value="1"/>
</dbReference>
<dbReference type="KEGG" id="lel:PVL30_004686"/>